<protein>
    <submittedName>
        <fullName evidence="2">Uncharacterized protein isoform X2</fullName>
    </submittedName>
</protein>
<name>A0ABM4MD31_EQUPR</name>
<reference evidence="2" key="1">
    <citation type="submission" date="2025-08" db="UniProtKB">
        <authorList>
            <consortium name="RefSeq"/>
        </authorList>
    </citation>
    <scope>IDENTIFICATION</scope>
    <source>
        <tissue evidence="2">Blood</tissue>
    </source>
</reference>
<accession>A0ABM4MD31</accession>
<evidence type="ECO:0000313" key="1">
    <source>
        <dbReference type="Proteomes" id="UP001652662"/>
    </source>
</evidence>
<dbReference type="Proteomes" id="UP001652662">
    <property type="component" value="Chromosome 25"/>
</dbReference>
<gene>
    <name evidence="2" type="primary">LOC103562393</name>
</gene>
<evidence type="ECO:0000313" key="2">
    <source>
        <dbReference type="RefSeq" id="XP_070450596.1"/>
    </source>
</evidence>
<dbReference type="RefSeq" id="XP_070450596.1">
    <property type="nucleotide sequence ID" value="XM_070594495.1"/>
</dbReference>
<proteinExistence type="predicted"/>
<sequence length="118" mass="12612">MIKRAAAAAIGGAHALNQVLSPYSPGRGGCAPGAGRHGLHGGRNCCLLHSSQDDVRSRHRQRGWRCSRQPGGRSTVRGGSWTLHVIQHPPGLCWVNFWGLAGRFKKGTPSLCPRCPQG</sequence>
<organism evidence="1 2">
    <name type="scientific">Equus przewalskii</name>
    <name type="common">Przewalski's horse</name>
    <name type="synonym">Equus caballus przewalskii</name>
    <dbReference type="NCBI Taxonomy" id="9798"/>
    <lineage>
        <taxon>Eukaryota</taxon>
        <taxon>Metazoa</taxon>
        <taxon>Chordata</taxon>
        <taxon>Craniata</taxon>
        <taxon>Vertebrata</taxon>
        <taxon>Euteleostomi</taxon>
        <taxon>Mammalia</taxon>
        <taxon>Eutheria</taxon>
        <taxon>Laurasiatheria</taxon>
        <taxon>Perissodactyla</taxon>
        <taxon>Equidae</taxon>
        <taxon>Equus</taxon>
    </lineage>
</organism>
<dbReference type="GeneID" id="103562393"/>
<keyword evidence="1" id="KW-1185">Reference proteome</keyword>